<evidence type="ECO:0000256" key="7">
    <source>
        <dbReference type="PIRNR" id="PIRNR003107"/>
    </source>
</evidence>
<dbReference type="GO" id="GO:0006817">
    <property type="term" value="P:phosphate ion transport"/>
    <property type="evidence" value="ECO:0007669"/>
    <property type="project" value="UniProtKB-KW"/>
</dbReference>
<feature type="domain" description="PhoU" evidence="8">
    <location>
        <begin position="19"/>
        <end position="105"/>
    </location>
</feature>
<keyword evidence="4 7" id="KW-0813">Transport</keyword>
<sequence length="218" mass="24640">MHTRETFHTGLSGLKESIVSLGNQVNEAFIQAMEAFITNDLAKFKEIKENDARINQQEIQINEKATVLIARQQPVASDLRKIIVAYKVSSDLERVGDLAVDICKAAGRIPMTELEIDTSLLSQMSELASEMISKALIAYEQGNVLEAQKIAQLDDKVDEMYSQFVKKIFNIVISEQLEIEQVTQLAFISRYIERIADYATNIAELIIYEVNGKYFDLN</sequence>
<dbReference type="PIRSF" id="PIRSF003107">
    <property type="entry name" value="PhoU"/>
    <property type="match status" value="1"/>
</dbReference>
<dbReference type="GO" id="GO:0005737">
    <property type="term" value="C:cytoplasm"/>
    <property type="evidence" value="ECO:0007669"/>
    <property type="project" value="UniProtKB-SubCell"/>
</dbReference>
<evidence type="ECO:0000259" key="8">
    <source>
        <dbReference type="Pfam" id="PF01895"/>
    </source>
</evidence>
<evidence type="ECO:0000256" key="1">
    <source>
        <dbReference type="ARBA" id="ARBA00004496"/>
    </source>
</evidence>
<evidence type="ECO:0000256" key="2">
    <source>
        <dbReference type="ARBA" id="ARBA00008107"/>
    </source>
</evidence>
<dbReference type="NCBIfam" id="TIGR02135">
    <property type="entry name" value="phoU_full"/>
    <property type="match status" value="1"/>
</dbReference>
<evidence type="ECO:0000256" key="3">
    <source>
        <dbReference type="ARBA" id="ARBA00011738"/>
    </source>
</evidence>
<evidence type="ECO:0000256" key="4">
    <source>
        <dbReference type="ARBA" id="ARBA00022448"/>
    </source>
</evidence>
<evidence type="ECO:0000313" key="10">
    <source>
        <dbReference type="Proteomes" id="UP000290649"/>
    </source>
</evidence>
<dbReference type="PANTHER" id="PTHR42930:SF3">
    <property type="entry name" value="PHOSPHATE-SPECIFIC TRANSPORT SYSTEM ACCESSORY PROTEIN PHOU"/>
    <property type="match status" value="1"/>
</dbReference>
<keyword evidence="10" id="KW-1185">Reference proteome</keyword>
<comment type="subunit">
    <text evidence="3 7">Homodimer.</text>
</comment>
<dbReference type="AlphaFoldDB" id="A0A4Q0VPH8"/>
<keyword evidence="5 7" id="KW-0963">Cytoplasm</keyword>
<dbReference type="OrthoDB" id="9814256at2"/>
<proteinExistence type="inferred from homology"/>
<keyword evidence="6 7" id="KW-0592">Phosphate transport</keyword>
<evidence type="ECO:0000313" key="9">
    <source>
        <dbReference type="EMBL" id="RXI98382.1"/>
    </source>
</evidence>
<name>A0A4Q0VPH8_9BACI</name>
<comment type="similarity">
    <text evidence="2 7">Belongs to the PhoU family.</text>
</comment>
<gene>
    <name evidence="9" type="primary">phoU</name>
    <name evidence="9" type="ORF">DS745_18835</name>
</gene>
<comment type="function">
    <text evidence="7">Plays a role in the regulation of phosphate uptake.</text>
</comment>
<dbReference type="FunFam" id="1.20.58.220:FF:000004">
    <property type="entry name" value="Phosphate-specific transport system accessory protein PhoU"/>
    <property type="match status" value="1"/>
</dbReference>
<dbReference type="Proteomes" id="UP000290649">
    <property type="component" value="Unassembled WGS sequence"/>
</dbReference>
<protein>
    <recommendedName>
        <fullName evidence="7">Phosphate-specific transport system accessory protein PhoU</fullName>
    </recommendedName>
</protein>
<dbReference type="EMBL" id="QOUX01000046">
    <property type="protein sequence ID" value="RXI98382.1"/>
    <property type="molecule type" value="Genomic_DNA"/>
</dbReference>
<dbReference type="GO" id="GO:0045936">
    <property type="term" value="P:negative regulation of phosphate metabolic process"/>
    <property type="evidence" value="ECO:0007669"/>
    <property type="project" value="InterPro"/>
</dbReference>
<dbReference type="InterPro" id="IPR026022">
    <property type="entry name" value="PhoU_dom"/>
</dbReference>
<organism evidence="9 10">
    <name type="scientific">Anaerobacillus alkaliphilus</name>
    <dbReference type="NCBI Taxonomy" id="1548597"/>
    <lineage>
        <taxon>Bacteria</taxon>
        <taxon>Bacillati</taxon>
        <taxon>Bacillota</taxon>
        <taxon>Bacilli</taxon>
        <taxon>Bacillales</taxon>
        <taxon>Bacillaceae</taxon>
        <taxon>Anaerobacillus</taxon>
    </lineage>
</organism>
<comment type="caution">
    <text evidence="9">The sequence shown here is derived from an EMBL/GenBank/DDBJ whole genome shotgun (WGS) entry which is preliminary data.</text>
</comment>
<dbReference type="Gene3D" id="1.20.58.220">
    <property type="entry name" value="Phosphate transport system protein phou homolog 2, domain 2"/>
    <property type="match status" value="1"/>
</dbReference>
<accession>A0A4Q0VPH8</accession>
<dbReference type="InterPro" id="IPR028366">
    <property type="entry name" value="PhoU"/>
</dbReference>
<evidence type="ECO:0000256" key="5">
    <source>
        <dbReference type="ARBA" id="ARBA00022490"/>
    </source>
</evidence>
<reference evidence="9 10" key="1">
    <citation type="journal article" date="2019" name="Int. J. Syst. Evol. Microbiol.">
        <title>Anaerobacillus alkaliphilus sp. nov., a novel alkaliphilic and moderately halophilic bacterium.</title>
        <authorList>
            <person name="Borsodi A.K."/>
            <person name="Aszalos J.M."/>
            <person name="Bihari P."/>
            <person name="Nagy I."/>
            <person name="Schumann P."/>
            <person name="Sproer C."/>
            <person name="Kovacs A.L."/>
            <person name="Boka K."/>
            <person name="Dobosy P."/>
            <person name="Ovari M."/>
            <person name="Szili-Kovacs T."/>
            <person name="Toth E."/>
        </authorList>
    </citation>
    <scope>NUCLEOTIDE SEQUENCE [LARGE SCALE GENOMIC DNA]</scope>
    <source>
        <strain evidence="9 10">B16-10</strain>
    </source>
</reference>
<comment type="subcellular location">
    <subcellularLocation>
        <location evidence="1 7">Cytoplasm</location>
    </subcellularLocation>
</comment>
<dbReference type="RefSeq" id="WP_129079739.1">
    <property type="nucleotide sequence ID" value="NZ_QOUX01000046.1"/>
</dbReference>
<dbReference type="SUPFAM" id="SSF109755">
    <property type="entry name" value="PhoU-like"/>
    <property type="match status" value="1"/>
</dbReference>
<evidence type="ECO:0000256" key="6">
    <source>
        <dbReference type="ARBA" id="ARBA00022592"/>
    </source>
</evidence>
<dbReference type="Pfam" id="PF01895">
    <property type="entry name" value="PhoU"/>
    <property type="match status" value="2"/>
</dbReference>
<dbReference type="PANTHER" id="PTHR42930">
    <property type="entry name" value="PHOSPHATE-SPECIFIC TRANSPORT SYSTEM ACCESSORY PROTEIN PHOU"/>
    <property type="match status" value="1"/>
</dbReference>
<dbReference type="GO" id="GO:0030643">
    <property type="term" value="P:intracellular phosphate ion homeostasis"/>
    <property type="evidence" value="ECO:0007669"/>
    <property type="project" value="InterPro"/>
</dbReference>
<feature type="domain" description="PhoU" evidence="8">
    <location>
        <begin position="121"/>
        <end position="206"/>
    </location>
</feature>
<dbReference type="InterPro" id="IPR038078">
    <property type="entry name" value="PhoU-like_sf"/>
</dbReference>